<comment type="caution">
    <text evidence="1">The sequence shown here is derived from an EMBL/GenBank/DDBJ whole genome shotgun (WGS) entry which is preliminary data.</text>
</comment>
<name>A0ABS8SXQ2_DATST</name>
<dbReference type="Proteomes" id="UP000823775">
    <property type="component" value="Unassembled WGS sequence"/>
</dbReference>
<gene>
    <name evidence="1" type="ORF">HAX54_050945</name>
</gene>
<organism evidence="1 2">
    <name type="scientific">Datura stramonium</name>
    <name type="common">Jimsonweed</name>
    <name type="synonym">Common thornapple</name>
    <dbReference type="NCBI Taxonomy" id="4076"/>
    <lineage>
        <taxon>Eukaryota</taxon>
        <taxon>Viridiplantae</taxon>
        <taxon>Streptophyta</taxon>
        <taxon>Embryophyta</taxon>
        <taxon>Tracheophyta</taxon>
        <taxon>Spermatophyta</taxon>
        <taxon>Magnoliopsida</taxon>
        <taxon>eudicotyledons</taxon>
        <taxon>Gunneridae</taxon>
        <taxon>Pentapetalae</taxon>
        <taxon>asterids</taxon>
        <taxon>lamiids</taxon>
        <taxon>Solanales</taxon>
        <taxon>Solanaceae</taxon>
        <taxon>Solanoideae</taxon>
        <taxon>Datureae</taxon>
        <taxon>Datura</taxon>
    </lineage>
</organism>
<reference evidence="1 2" key="1">
    <citation type="journal article" date="2021" name="BMC Genomics">
        <title>Datura genome reveals duplications of psychoactive alkaloid biosynthetic genes and high mutation rate following tissue culture.</title>
        <authorList>
            <person name="Rajewski A."/>
            <person name="Carter-House D."/>
            <person name="Stajich J."/>
            <person name="Litt A."/>
        </authorList>
    </citation>
    <scope>NUCLEOTIDE SEQUENCE [LARGE SCALE GENOMIC DNA]</scope>
    <source>
        <strain evidence="1">AR-01</strain>
    </source>
</reference>
<proteinExistence type="predicted"/>
<dbReference type="EMBL" id="JACEIK010000898">
    <property type="protein sequence ID" value="MCD7463618.1"/>
    <property type="molecule type" value="Genomic_DNA"/>
</dbReference>
<keyword evidence="2" id="KW-1185">Reference proteome</keyword>
<evidence type="ECO:0000313" key="2">
    <source>
        <dbReference type="Proteomes" id="UP000823775"/>
    </source>
</evidence>
<accession>A0ABS8SXQ2</accession>
<protein>
    <submittedName>
        <fullName evidence="1">Uncharacterized protein</fullName>
    </submittedName>
</protein>
<evidence type="ECO:0000313" key="1">
    <source>
        <dbReference type="EMBL" id="MCD7463618.1"/>
    </source>
</evidence>
<sequence length="126" mass="14458">MNGVTEEQLIVEYLLRKLKTNMKTINLYGFPWAFMAFEVIPHLRHQVKDFSEEVSSPRILRWLATKNNKAVGVDLFTPSRDLQSGLSQGQIQRATDRPTRKRADFQSGAVDSLVFLLNIDEPTDSY</sequence>